<keyword evidence="5 7" id="KW-1133">Transmembrane helix</keyword>
<evidence type="ECO:0000256" key="1">
    <source>
        <dbReference type="ARBA" id="ARBA00004651"/>
    </source>
</evidence>
<organism evidence="9 10">
    <name type="scientific">Proteiniborus ethanoligenes</name>
    <dbReference type="NCBI Taxonomy" id="415015"/>
    <lineage>
        <taxon>Bacteria</taxon>
        <taxon>Bacillati</taxon>
        <taxon>Bacillota</taxon>
        <taxon>Clostridia</taxon>
        <taxon>Eubacteriales</taxon>
        <taxon>Proteiniborus</taxon>
    </lineage>
</organism>
<dbReference type="Proteomes" id="UP000198625">
    <property type="component" value="Unassembled WGS sequence"/>
</dbReference>
<dbReference type="EMBL" id="FNQE01000017">
    <property type="protein sequence ID" value="SDZ05903.1"/>
    <property type="molecule type" value="Genomic_DNA"/>
</dbReference>
<feature type="transmembrane region" description="Helical" evidence="7">
    <location>
        <begin position="182"/>
        <end position="200"/>
    </location>
</feature>
<reference evidence="9 10" key="1">
    <citation type="submission" date="2016-10" db="EMBL/GenBank/DDBJ databases">
        <authorList>
            <person name="de Groot N.N."/>
        </authorList>
    </citation>
    <scope>NUCLEOTIDE SEQUENCE [LARGE SCALE GENOMIC DNA]</scope>
    <source>
        <strain evidence="9 10">DSM 21650</strain>
    </source>
</reference>
<evidence type="ECO:0000256" key="7">
    <source>
        <dbReference type="SAM" id="Phobius"/>
    </source>
</evidence>
<evidence type="ECO:0000256" key="2">
    <source>
        <dbReference type="ARBA" id="ARBA00010792"/>
    </source>
</evidence>
<protein>
    <submittedName>
        <fullName evidence="9">SNARE associated Golgi protein</fullName>
    </submittedName>
</protein>
<evidence type="ECO:0000256" key="3">
    <source>
        <dbReference type="ARBA" id="ARBA00022475"/>
    </source>
</evidence>
<dbReference type="OrthoDB" id="9813426at2"/>
<comment type="subcellular location">
    <subcellularLocation>
        <location evidence="1">Cell membrane</location>
        <topology evidence="1">Multi-pass membrane protein</topology>
    </subcellularLocation>
</comment>
<evidence type="ECO:0000313" key="10">
    <source>
        <dbReference type="Proteomes" id="UP000198625"/>
    </source>
</evidence>
<feature type="transmembrane region" description="Helical" evidence="7">
    <location>
        <begin position="12"/>
        <end position="34"/>
    </location>
</feature>
<dbReference type="RefSeq" id="WP_091729832.1">
    <property type="nucleotide sequence ID" value="NZ_FNQE01000017.1"/>
</dbReference>
<keyword evidence="10" id="KW-1185">Reference proteome</keyword>
<feature type="domain" description="VTT" evidence="8">
    <location>
        <begin position="38"/>
        <end position="160"/>
    </location>
</feature>
<gene>
    <name evidence="9" type="ORF">SAMN05660462_01687</name>
</gene>
<evidence type="ECO:0000313" key="9">
    <source>
        <dbReference type="EMBL" id="SDZ05903.1"/>
    </source>
</evidence>
<dbReference type="InterPro" id="IPR032816">
    <property type="entry name" value="VTT_dom"/>
</dbReference>
<dbReference type="GO" id="GO:0005886">
    <property type="term" value="C:plasma membrane"/>
    <property type="evidence" value="ECO:0007669"/>
    <property type="project" value="UniProtKB-SubCell"/>
</dbReference>
<dbReference type="AlphaFoldDB" id="A0A1H3PY68"/>
<evidence type="ECO:0000256" key="5">
    <source>
        <dbReference type="ARBA" id="ARBA00022989"/>
    </source>
</evidence>
<evidence type="ECO:0000256" key="4">
    <source>
        <dbReference type="ARBA" id="ARBA00022692"/>
    </source>
</evidence>
<dbReference type="PANTHER" id="PTHR42709:SF6">
    <property type="entry name" value="UNDECAPRENYL PHOSPHATE TRANSPORTER A"/>
    <property type="match status" value="1"/>
</dbReference>
<feature type="transmembrane region" description="Helical" evidence="7">
    <location>
        <begin position="142"/>
        <end position="161"/>
    </location>
</feature>
<evidence type="ECO:0000259" key="8">
    <source>
        <dbReference type="Pfam" id="PF09335"/>
    </source>
</evidence>
<sequence length="206" mass="23879">MEQLIISFAKNIVNENVLLSYLFFFVSQSLQVLFPPYPGDMVLILEGYLSEIAHLNIFLVVTNAVVATSSSSIFLYNIGRKKQERILHSKIITFLFPTNKIEKLNKIFKKLGAWTIILSKFIPGIFSLTVLSAGVFRVKRRFAYISIVTISFLHNFTLIILGKKLGENWQLIFKKMNEYNRYIIIIGIISLIIYFIMLQLKKRLFD</sequence>
<dbReference type="PANTHER" id="PTHR42709">
    <property type="entry name" value="ALKALINE PHOSPHATASE LIKE PROTEIN"/>
    <property type="match status" value="1"/>
</dbReference>
<accession>A0A1H3PY68</accession>
<feature type="transmembrane region" description="Helical" evidence="7">
    <location>
        <begin position="54"/>
        <end position="76"/>
    </location>
</feature>
<proteinExistence type="inferred from homology"/>
<keyword evidence="3" id="KW-1003">Cell membrane</keyword>
<comment type="similarity">
    <text evidence="2">Belongs to the DedA family.</text>
</comment>
<dbReference type="InterPro" id="IPR051311">
    <property type="entry name" value="DedA_domain"/>
</dbReference>
<evidence type="ECO:0000256" key="6">
    <source>
        <dbReference type="ARBA" id="ARBA00023136"/>
    </source>
</evidence>
<dbReference type="Pfam" id="PF09335">
    <property type="entry name" value="VTT_dom"/>
    <property type="match status" value="1"/>
</dbReference>
<keyword evidence="4 7" id="KW-0812">Transmembrane</keyword>
<feature type="transmembrane region" description="Helical" evidence="7">
    <location>
        <begin position="111"/>
        <end position="136"/>
    </location>
</feature>
<name>A0A1H3PY68_9FIRM</name>
<keyword evidence="6 7" id="KW-0472">Membrane</keyword>
<dbReference type="STRING" id="415015.SAMN05660462_01687"/>